<sequence length="418" mass="46511">MLFSVLLMLLLVVGGTEAGFHGLVLTYTSKRIVGSGPMVVRNIKLSFSACSEADSWICGSGPGPCVHTTEENAGYWCQKSWSLLLTGYTSSTSFWYSRNWVFNKNGVVSWKALVYNELRIRSDIGKPNSTPQTTTIPLVRFPSNCQRNISLLRFDPDGDVVRCRFADNSLGECYNCTPPSVLSLSSSCTLWFSPTSSSNGGDYAVQLMMEDFPRQNITMTDSSNLQELKTTSDFITKIPIQFVFTVLPAVPSCTEGLYLPRFLPPTPEHRAQIYITVKETLQITIRAEATQSQISNFFVSRPYNMVKSTSGPGSYTLTWTPLDSQDNESHPICFLVEARYSGVSYQSEHRCVVVTVRPHHVFHLKMKIATTLSLVNDKEILQNAIKDELVRRGMASSIRVRLLGGDLVEVRTPIPPSG</sequence>
<comment type="caution">
    <text evidence="2">The sequence shown here is derived from an EMBL/GenBank/DDBJ whole genome shotgun (WGS) entry which is preliminary data.</text>
</comment>
<feature type="chain" id="PRO_5039702064" evidence="1">
    <location>
        <begin position="19"/>
        <end position="418"/>
    </location>
</feature>
<name>A0A9D2XC17_NOTFU</name>
<dbReference type="KEGG" id="nfu:107373684"/>
<evidence type="ECO:0000313" key="2">
    <source>
        <dbReference type="EMBL" id="KAF7198883.1"/>
    </source>
</evidence>
<dbReference type="EMBL" id="JAAVVJ010035373">
    <property type="protein sequence ID" value="KAF7198883.1"/>
    <property type="molecule type" value="Genomic_DNA"/>
</dbReference>
<evidence type="ECO:0000256" key="1">
    <source>
        <dbReference type="SAM" id="SignalP"/>
    </source>
</evidence>
<protein>
    <submittedName>
        <fullName evidence="2">LOC107373684-like protein</fullName>
    </submittedName>
</protein>
<feature type="signal peptide" evidence="1">
    <location>
        <begin position="1"/>
        <end position="18"/>
    </location>
</feature>
<accession>A0A9D2XC17</accession>
<dbReference type="AlphaFoldDB" id="A0A9D2XC17"/>
<proteinExistence type="predicted"/>
<keyword evidence="1" id="KW-0732">Signal</keyword>
<dbReference type="Proteomes" id="UP000822369">
    <property type="component" value="Unassembled WGS sequence"/>
</dbReference>
<evidence type="ECO:0000313" key="3">
    <source>
        <dbReference type="Proteomes" id="UP000822369"/>
    </source>
</evidence>
<reference evidence="2" key="1">
    <citation type="submission" date="2020-03" db="EMBL/GenBank/DDBJ databases">
        <title>Intra-Species Differences in Population Size shape Life History and Genome Evolution.</title>
        <authorList>
            <person name="Willemsen D."/>
            <person name="Cui R."/>
            <person name="Valenzano D.R."/>
        </authorList>
    </citation>
    <scope>NUCLEOTIDE SEQUENCE</scope>
    <source>
        <strain evidence="2">GRZ</strain>
        <tissue evidence="2">Whole</tissue>
    </source>
</reference>
<organism evidence="2 3">
    <name type="scientific">Nothobranchius furzeri</name>
    <name type="common">Turquoise killifish</name>
    <dbReference type="NCBI Taxonomy" id="105023"/>
    <lineage>
        <taxon>Eukaryota</taxon>
        <taxon>Metazoa</taxon>
        <taxon>Chordata</taxon>
        <taxon>Craniata</taxon>
        <taxon>Vertebrata</taxon>
        <taxon>Euteleostomi</taxon>
        <taxon>Actinopterygii</taxon>
        <taxon>Neopterygii</taxon>
        <taxon>Teleostei</taxon>
        <taxon>Neoteleostei</taxon>
        <taxon>Acanthomorphata</taxon>
        <taxon>Ovalentaria</taxon>
        <taxon>Atherinomorphae</taxon>
        <taxon>Cyprinodontiformes</taxon>
        <taxon>Nothobranchiidae</taxon>
        <taxon>Nothobranchius</taxon>
    </lineage>
</organism>
<gene>
    <name evidence="2" type="ORF">G4P62_019731</name>
</gene>